<keyword evidence="2 4" id="KW-0067">ATP-binding</keyword>
<protein>
    <submittedName>
        <fullName evidence="4">ATP-dependent Clp protease ATP-binding subunit ClpA</fullName>
    </submittedName>
</protein>
<dbReference type="GO" id="GO:0008233">
    <property type="term" value="F:peptidase activity"/>
    <property type="evidence" value="ECO:0007669"/>
    <property type="project" value="UniProtKB-KW"/>
</dbReference>
<dbReference type="PRINTS" id="PR00300">
    <property type="entry name" value="CLPPROTEASEA"/>
</dbReference>
<accession>A0ABS2Q9E7</accession>
<dbReference type="InterPro" id="IPR050130">
    <property type="entry name" value="ClpA_ClpB"/>
</dbReference>
<name>A0ABS2Q9E7_9BACL</name>
<evidence type="ECO:0000256" key="1">
    <source>
        <dbReference type="ARBA" id="ARBA00022741"/>
    </source>
</evidence>
<keyword evidence="4" id="KW-0378">Hydrolase</keyword>
<feature type="domain" description="AAA+ ATPase" evidence="3">
    <location>
        <begin position="57"/>
        <end position="198"/>
    </location>
</feature>
<keyword evidence="4" id="KW-0645">Protease</keyword>
<reference evidence="4 5" key="1">
    <citation type="submission" date="2021-01" db="EMBL/GenBank/DDBJ databases">
        <title>Genomic Encyclopedia of Type Strains, Phase IV (KMG-IV): sequencing the most valuable type-strain genomes for metagenomic binning, comparative biology and taxonomic classification.</title>
        <authorList>
            <person name="Goeker M."/>
        </authorList>
    </citation>
    <scope>NUCLEOTIDE SEQUENCE [LARGE SCALE GENOMIC DNA]</scope>
    <source>
        <strain evidence="4 5">DSM 100968</strain>
    </source>
</reference>
<dbReference type="GO" id="GO:0005524">
    <property type="term" value="F:ATP binding"/>
    <property type="evidence" value="ECO:0007669"/>
    <property type="project" value="UniProtKB-KW"/>
</dbReference>
<dbReference type="GO" id="GO:0006508">
    <property type="term" value="P:proteolysis"/>
    <property type="evidence" value="ECO:0007669"/>
    <property type="project" value="UniProtKB-KW"/>
</dbReference>
<evidence type="ECO:0000313" key="4">
    <source>
        <dbReference type="EMBL" id="MBM7658413.1"/>
    </source>
</evidence>
<dbReference type="InterPro" id="IPR003959">
    <property type="entry name" value="ATPase_AAA_core"/>
</dbReference>
<dbReference type="SUPFAM" id="SSF52540">
    <property type="entry name" value="P-loop containing nucleoside triphosphate hydrolases"/>
    <property type="match status" value="1"/>
</dbReference>
<dbReference type="InterPro" id="IPR001270">
    <property type="entry name" value="ClpA/B"/>
</dbReference>
<dbReference type="EMBL" id="JAFBEV010000016">
    <property type="protein sequence ID" value="MBM7658413.1"/>
    <property type="molecule type" value="Genomic_DNA"/>
</dbReference>
<comment type="caution">
    <text evidence="4">The sequence shown here is derived from an EMBL/GenBank/DDBJ whole genome shotgun (WGS) entry which is preliminary data.</text>
</comment>
<dbReference type="PANTHER" id="PTHR11638">
    <property type="entry name" value="ATP-DEPENDENT CLP PROTEASE"/>
    <property type="match status" value="1"/>
</dbReference>
<dbReference type="PANTHER" id="PTHR11638:SF18">
    <property type="entry name" value="HEAT SHOCK PROTEIN 104"/>
    <property type="match status" value="1"/>
</dbReference>
<keyword evidence="5" id="KW-1185">Reference proteome</keyword>
<gene>
    <name evidence="4" type="ORF">JOC27_001866</name>
</gene>
<dbReference type="SMART" id="SM00382">
    <property type="entry name" value="AAA"/>
    <property type="match status" value="1"/>
</dbReference>
<dbReference type="InterPro" id="IPR003593">
    <property type="entry name" value="AAA+_ATPase"/>
</dbReference>
<dbReference type="Pfam" id="PF07724">
    <property type="entry name" value="AAA_2"/>
    <property type="match status" value="1"/>
</dbReference>
<proteinExistence type="predicted"/>
<evidence type="ECO:0000259" key="3">
    <source>
        <dbReference type="SMART" id="SM00382"/>
    </source>
</evidence>
<evidence type="ECO:0000313" key="5">
    <source>
        <dbReference type="Proteomes" id="UP000823201"/>
    </source>
</evidence>
<evidence type="ECO:0000256" key="2">
    <source>
        <dbReference type="ARBA" id="ARBA00022840"/>
    </source>
</evidence>
<organism evidence="4 5">
    <name type="scientific">Sporolactobacillus spathodeae</name>
    <dbReference type="NCBI Taxonomy" id="1465502"/>
    <lineage>
        <taxon>Bacteria</taxon>
        <taxon>Bacillati</taxon>
        <taxon>Bacillota</taxon>
        <taxon>Bacilli</taxon>
        <taxon>Bacillales</taxon>
        <taxon>Sporolactobacillaceae</taxon>
        <taxon>Sporolactobacillus</taxon>
    </lineage>
</organism>
<keyword evidence="1" id="KW-0547">Nucleotide-binding</keyword>
<sequence>MYADEVEIISYSYPDLTLDVLNKFHREYDREVLGQHSAERRILESLYQYHHSPNHSKPLVLMFYGPSGVGKTETAKFLSRLLDGKLMRQQLSMFQNQTAYDYLFGSSTSQRSFARDISNRESNVVLLDEFDKVNPLLYSAFYQIFDEGIYCDTNYEVKTENMIIICTSNFESELEIRRIMGNAMYYRFDSFIRFNKLSQEAMQKVASGVLNVIWSQLTKAEKHTVGRKRDLKEVFVENIKLYKNYRHAERLMNQYVYSRLVSKRIFHEK</sequence>
<dbReference type="Gene3D" id="3.40.50.300">
    <property type="entry name" value="P-loop containing nucleotide triphosphate hydrolases"/>
    <property type="match status" value="1"/>
</dbReference>
<dbReference type="Proteomes" id="UP000823201">
    <property type="component" value="Unassembled WGS sequence"/>
</dbReference>
<dbReference type="RefSeq" id="WP_205006976.1">
    <property type="nucleotide sequence ID" value="NZ_CBCRXA010000011.1"/>
</dbReference>
<dbReference type="InterPro" id="IPR027417">
    <property type="entry name" value="P-loop_NTPase"/>
</dbReference>